<dbReference type="EMBL" id="FOIZ01000001">
    <property type="protein sequence ID" value="SEW24041.1"/>
    <property type="molecule type" value="Genomic_DNA"/>
</dbReference>
<gene>
    <name evidence="4" type="ORF">SAMN04488515_1783</name>
</gene>
<dbReference type="Pfam" id="PF00583">
    <property type="entry name" value="Acetyltransf_1"/>
    <property type="match status" value="1"/>
</dbReference>
<dbReference type="OrthoDB" id="5459937at2"/>
<dbReference type="Gene3D" id="3.40.630.30">
    <property type="match status" value="1"/>
</dbReference>
<accession>A0A1I0QAJ4</accession>
<dbReference type="RefSeq" id="WP_089992910.1">
    <property type="nucleotide sequence ID" value="NZ_FOIZ01000001.1"/>
</dbReference>
<organism evidence="4 5">
    <name type="scientific">Cognatiyoonia koreensis</name>
    <dbReference type="NCBI Taxonomy" id="364200"/>
    <lineage>
        <taxon>Bacteria</taxon>
        <taxon>Pseudomonadati</taxon>
        <taxon>Pseudomonadota</taxon>
        <taxon>Alphaproteobacteria</taxon>
        <taxon>Rhodobacterales</taxon>
        <taxon>Paracoccaceae</taxon>
        <taxon>Cognatiyoonia</taxon>
    </lineage>
</organism>
<dbReference type="InterPro" id="IPR000182">
    <property type="entry name" value="GNAT_dom"/>
</dbReference>
<sequence length="155" mass="16505">MIRPATADDAPAVRTIWNTLIRETTVTFNSIGKTEAEVAAFLENGPVFVADIGGVCGYASFGPFRAGVGYQRIAEHSIVLTDDARGKGLGRGLMNAIAEQAESQGINSLIAGVSGENTAGQAFHAHLGFNQVGYIPEAGYKFGRYIDLVLMQKRL</sequence>
<protein>
    <submittedName>
        <fullName evidence="4">Phosphinothricin acetyltransferase</fullName>
    </submittedName>
</protein>
<keyword evidence="5" id="KW-1185">Reference proteome</keyword>
<dbReference type="SUPFAM" id="SSF55729">
    <property type="entry name" value="Acyl-CoA N-acyltransferases (Nat)"/>
    <property type="match status" value="1"/>
</dbReference>
<dbReference type="InterPro" id="IPR016181">
    <property type="entry name" value="Acyl_CoA_acyltransferase"/>
</dbReference>
<dbReference type="PANTHER" id="PTHR43072">
    <property type="entry name" value="N-ACETYLTRANSFERASE"/>
    <property type="match status" value="1"/>
</dbReference>
<dbReference type="Proteomes" id="UP000199167">
    <property type="component" value="Unassembled WGS sequence"/>
</dbReference>
<proteinExistence type="predicted"/>
<dbReference type="STRING" id="364200.SAMN04488515_1783"/>
<dbReference type="AlphaFoldDB" id="A0A1I0QAJ4"/>
<feature type="domain" description="N-acetyltransferase" evidence="3">
    <location>
        <begin position="1"/>
        <end position="155"/>
    </location>
</feature>
<dbReference type="CDD" id="cd04301">
    <property type="entry name" value="NAT_SF"/>
    <property type="match status" value="1"/>
</dbReference>
<evidence type="ECO:0000256" key="2">
    <source>
        <dbReference type="ARBA" id="ARBA00023315"/>
    </source>
</evidence>
<keyword evidence="2" id="KW-0012">Acyltransferase</keyword>
<evidence type="ECO:0000313" key="4">
    <source>
        <dbReference type="EMBL" id="SEW24041.1"/>
    </source>
</evidence>
<dbReference type="PANTHER" id="PTHR43072:SF23">
    <property type="entry name" value="UPF0039 PROTEIN C11D3.02C"/>
    <property type="match status" value="1"/>
</dbReference>
<dbReference type="GO" id="GO:0016747">
    <property type="term" value="F:acyltransferase activity, transferring groups other than amino-acyl groups"/>
    <property type="evidence" value="ECO:0007669"/>
    <property type="project" value="InterPro"/>
</dbReference>
<evidence type="ECO:0000259" key="3">
    <source>
        <dbReference type="PROSITE" id="PS51186"/>
    </source>
</evidence>
<evidence type="ECO:0000256" key="1">
    <source>
        <dbReference type="ARBA" id="ARBA00022679"/>
    </source>
</evidence>
<dbReference type="PROSITE" id="PS51186">
    <property type="entry name" value="GNAT"/>
    <property type="match status" value="1"/>
</dbReference>
<keyword evidence="1 4" id="KW-0808">Transferase</keyword>
<reference evidence="4 5" key="1">
    <citation type="submission" date="2016-10" db="EMBL/GenBank/DDBJ databases">
        <authorList>
            <person name="de Groot N.N."/>
        </authorList>
    </citation>
    <scope>NUCLEOTIDE SEQUENCE [LARGE SCALE GENOMIC DNA]</scope>
    <source>
        <strain evidence="4 5">DSM 17925</strain>
    </source>
</reference>
<name>A0A1I0QAJ4_9RHOB</name>
<evidence type="ECO:0000313" key="5">
    <source>
        <dbReference type="Proteomes" id="UP000199167"/>
    </source>
</evidence>